<keyword evidence="4" id="KW-0067">ATP-binding</keyword>
<organism evidence="7 8">
    <name type="scientific">Oesophagostomum dentatum</name>
    <name type="common">Nodular worm</name>
    <dbReference type="NCBI Taxonomy" id="61180"/>
    <lineage>
        <taxon>Eukaryota</taxon>
        <taxon>Metazoa</taxon>
        <taxon>Ecdysozoa</taxon>
        <taxon>Nematoda</taxon>
        <taxon>Chromadorea</taxon>
        <taxon>Rhabditida</taxon>
        <taxon>Rhabditina</taxon>
        <taxon>Rhabditomorpha</taxon>
        <taxon>Strongyloidea</taxon>
        <taxon>Strongylidae</taxon>
        <taxon>Oesophagostomum</taxon>
    </lineage>
</organism>
<evidence type="ECO:0000256" key="4">
    <source>
        <dbReference type="ARBA" id="ARBA00022840"/>
    </source>
</evidence>
<name>A0A0B1SB38_OESDE</name>
<dbReference type="Gene3D" id="3.40.50.12780">
    <property type="entry name" value="N-terminal domain of ligase-like"/>
    <property type="match status" value="1"/>
</dbReference>
<keyword evidence="8" id="KW-1185">Reference proteome</keyword>
<dbReference type="PANTHER" id="PTHR43272">
    <property type="entry name" value="LONG-CHAIN-FATTY-ACID--COA LIGASE"/>
    <property type="match status" value="1"/>
</dbReference>
<dbReference type="GO" id="GO:0005783">
    <property type="term" value="C:endoplasmic reticulum"/>
    <property type="evidence" value="ECO:0007669"/>
    <property type="project" value="TreeGrafter"/>
</dbReference>
<evidence type="ECO:0000313" key="7">
    <source>
        <dbReference type="EMBL" id="KHJ81091.1"/>
    </source>
</evidence>
<dbReference type="PANTHER" id="PTHR43272:SF33">
    <property type="entry name" value="AMP-BINDING DOMAIN-CONTAINING PROTEIN-RELATED"/>
    <property type="match status" value="1"/>
</dbReference>
<dbReference type="Pfam" id="PF00501">
    <property type="entry name" value="AMP-binding"/>
    <property type="match status" value="1"/>
</dbReference>
<dbReference type="InterPro" id="IPR000873">
    <property type="entry name" value="AMP-dep_synth/lig_dom"/>
</dbReference>
<sequence>MSNVSGWAYMSEKLAPEIMTPSTVALSYLPLSHMMEEVCHWTLLMYGARVGFYSGSIPRLTEDIQALKPTAIMAVPRILNRLFSGIQVRH</sequence>
<evidence type="ECO:0000313" key="8">
    <source>
        <dbReference type="Proteomes" id="UP000053660"/>
    </source>
</evidence>
<evidence type="ECO:0000259" key="6">
    <source>
        <dbReference type="Pfam" id="PF00501"/>
    </source>
</evidence>
<accession>A0A0B1SB38</accession>
<dbReference type="GO" id="GO:0004467">
    <property type="term" value="F:long-chain fatty acid-CoA ligase activity"/>
    <property type="evidence" value="ECO:0007669"/>
    <property type="project" value="UniProtKB-EC"/>
</dbReference>
<dbReference type="Proteomes" id="UP000053660">
    <property type="component" value="Unassembled WGS sequence"/>
</dbReference>
<keyword evidence="2" id="KW-0547">Nucleotide-binding</keyword>
<proteinExistence type="predicted"/>
<gene>
    <name evidence="7" type="ORF">OESDEN_19224</name>
</gene>
<evidence type="ECO:0000256" key="3">
    <source>
        <dbReference type="ARBA" id="ARBA00022832"/>
    </source>
</evidence>
<dbReference type="InterPro" id="IPR042099">
    <property type="entry name" value="ANL_N_sf"/>
</dbReference>
<evidence type="ECO:0000256" key="1">
    <source>
        <dbReference type="ARBA" id="ARBA00022598"/>
    </source>
</evidence>
<dbReference type="EC" id="6.2.1.3" evidence="5"/>
<keyword evidence="3" id="KW-0276">Fatty acid metabolism</keyword>
<feature type="domain" description="AMP-dependent synthetase/ligase" evidence="6">
    <location>
        <begin position="13"/>
        <end position="84"/>
    </location>
</feature>
<keyword evidence="1" id="KW-0436">Ligase</keyword>
<reference evidence="7 8" key="1">
    <citation type="submission" date="2014-03" db="EMBL/GenBank/DDBJ databases">
        <title>Draft genome of the hookworm Oesophagostomum dentatum.</title>
        <authorList>
            <person name="Mitreva M."/>
        </authorList>
    </citation>
    <scope>NUCLEOTIDE SEQUENCE [LARGE SCALE GENOMIC DNA]</scope>
    <source>
        <strain evidence="7 8">OD-Hann</strain>
    </source>
</reference>
<keyword evidence="3" id="KW-0443">Lipid metabolism</keyword>
<dbReference type="SUPFAM" id="SSF56801">
    <property type="entry name" value="Acetyl-CoA synthetase-like"/>
    <property type="match status" value="1"/>
</dbReference>
<dbReference type="OrthoDB" id="1700726at2759"/>
<evidence type="ECO:0000256" key="5">
    <source>
        <dbReference type="ARBA" id="ARBA00026121"/>
    </source>
</evidence>
<dbReference type="GO" id="GO:0005524">
    <property type="term" value="F:ATP binding"/>
    <property type="evidence" value="ECO:0007669"/>
    <property type="project" value="UniProtKB-KW"/>
</dbReference>
<protein>
    <recommendedName>
        <fullName evidence="5">long-chain-fatty-acid--CoA ligase</fullName>
        <ecNumber evidence="5">6.2.1.3</ecNumber>
    </recommendedName>
</protein>
<dbReference type="EMBL" id="KN594270">
    <property type="protein sequence ID" value="KHJ81091.1"/>
    <property type="molecule type" value="Genomic_DNA"/>
</dbReference>
<dbReference type="AlphaFoldDB" id="A0A0B1SB38"/>
<dbReference type="GO" id="GO:0016020">
    <property type="term" value="C:membrane"/>
    <property type="evidence" value="ECO:0007669"/>
    <property type="project" value="TreeGrafter"/>
</dbReference>
<evidence type="ECO:0000256" key="2">
    <source>
        <dbReference type="ARBA" id="ARBA00022741"/>
    </source>
</evidence>